<dbReference type="SUPFAM" id="SSF46689">
    <property type="entry name" value="Homeodomain-like"/>
    <property type="match status" value="1"/>
</dbReference>
<dbReference type="PANTHER" id="PTHR34849">
    <property type="entry name" value="SSL5025 PROTEIN"/>
    <property type="match status" value="1"/>
</dbReference>
<organism evidence="1 2">
    <name type="scientific">Candidatus Schekmanbacteria bacterium RIFCSPLOWO2_12_FULL_38_15</name>
    <dbReference type="NCBI Taxonomy" id="1817883"/>
    <lineage>
        <taxon>Bacteria</taxon>
        <taxon>Candidatus Schekmaniibacteriota</taxon>
    </lineage>
</organism>
<dbReference type="EMBL" id="MGDI01000002">
    <property type="protein sequence ID" value="OGL55308.1"/>
    <property type="molecule type" value="Genomic_DNA"/>
</dbReference>
<proteinExistence type="predicted"/>
<dbReference type="InterPro" id="IPR036388">
    <property type="entry name" value="WH-like_DNA-bd_sf"/>
</dbReference>
<dbReference type="STRING" id="1817883.A3G31_04700"/>
<dbReference type="InterPro" id="IPR007367">
    <property type="entry name" value="DUF433"/>
</dbReference>
<evidence type="ECO:0000313" key="2">
    <source>
        <dbReference type="Proteomes" id="UP000178082"/>
    </source>
</evidence>
<dbReference type="Gene3D" id="1.10.10.10">
    <property type="entry name" value="Winged helix-like DNA-binding domain superfamily/Winged helix DNA-binding domain"/>
    <property type="match status" value="1"/>
</dbReference>
<evidence type="ECO:0008006" key="3">
    <source>
        <dbReference type="Google" id="ProtNLM"/>
    </source>
</evidence>
<dbReference type="Pfam" id="PF04255">
    <property type="entry name" value="DUF433"/>
    <property type="match status" value="1"/>
</dbReference>
<dbReference type="InterPro" id="IPR009057">
    <property type="entry name" value="Homeodomain-like_sf"/>
</dbReference>
<name>A0A1F7SQ15_9BACT</name>
<gene>
    <name evidence="1" type="ORF">A3G31_04700</name>
</gene>
<sequence length="73" mass="8289">MNNRIIIDPDIQHGKPVIKGTRIPVTRIIGELAGGMTKEEIMLEYEVTEEDIRAALTYASELIENEEFHPLPE</sequence>
<evidence type="ECO:0000313" key="1">
    <source>
        <dbReference type="EMBL" id="OGL55308.1"/>
    </source>
</evidence>
<dbReference type="AlphaFoldDB" id="A0A1F7SQ15"/>
<reference evidence="1 2" key="1">
    <citation type="journal article" date="2016" name="Nat. Commun.">
        <title>Thousands of microbial genomes shed light on interconnected biogeochemical processes in an aquifer system.</title>
        <authorList>
            <person name="Anantharaman K."/>
            <person name="Brown C.T."/>
            <person name="Hug L.A."/>
            <person name="Sharon I."/>
            <person name="Castelle C.J."/>
            <person name="Probst A.J."/>
            <person name="Thomas B.C."/>
            <person name="Singh A."/>
            <person name="Wilkins M.J."/>
            <person name="Karaoz U."/>
            <person name="Brodie E.L."/>
            <person name="Williams K.H."/>
            <person name="Hubbard S.S."/>
            <person name="Banfield J.F."/>
        </authorList>
    </citation>
    <scope>NUCLEOTIDE SEQUENCE [LARGE SCALE GENOMIC DNA]</scope>
</reference>
<accession>A0A1F7SQ15</accession>
<protein>
    <recommendedName>
        <fullName evidence="3">Antitoxin</fullName>
    </recommendedName>
</protein>
<dbReference type="Proteomes" id="UP000178082">
    <property type="component" value="Unassembled WGS sequence"/>
</dbReference>
<dbReference type="PANTHER" id="PTHR34849:SF3">
    <property type="entry name" value="SSR2962 PROTEIN"/>
    <property type="match status" value="1"/>
</dbReference>
<comment type="caution">
    <text evidence="1">The sequence shown here is derived from an EMBL/GenBank/DDBJ whole genome shotgun (WGS) entry which is preliminary data.</text>
</comment>